<dbReference type="Proteomes" id="UP000199513">
    <property type="component" value="Unassembled WGS sequence"/>
</dbReference>
<proteinExistence type="predicted"/>
<sequence length="261" mass="30048">MKEAFADMSLYKGFFLNNKNILNPITYTEMKNLFFLLFLFYMLAGDAIAQNLILSRWNIKINPLARINSNSRAWSLSGEYFLDKKMKKSILFNPYLIYRNEKGDTTKIGSFAKHRGFGAIVSYRYYPLGFVSSSSSVQKGFYISPFAQAEYLKVDFVNLKSGFSSRNENGNITTGRENGRNIQEISSFQYGSSVGYQWIWWHKIVLDIYAGIAYRHAQYSLKKDINEGIYYPITQFGIDKVLDKSYTGLLPKLGFQIGFAF</sequence>
<reference evidence="1 2" key="1">
    <citation type="submission" date="2016-10" db="EMBL/GenBank/DDBJ databases">
        <authorList>
            <person name="de Groot N.N."/>
        </authorList>
    </citation>
    <scope>NUCLEOTIDE SEQUENCE [LARGE SCALE GENOMIC DNA]</scope>
    <source>
        <strain>GEY</strain>
        <strain evidence="2">DSM 9560</strain>
    </source>
</reference>
<dbReference type="EMBL" id="FONY01000107">
    <property type="protein sequence ID" value="SFF64404.1"/>
    <property type="molecule type" value="Genomic_DNA"/>
</dbReference>
<evidence type="ECO:0008006" key="3">
    <source>
        <dbReference type="Google" id="ProtNLM"/>
    </source>
</evidence>
<evidence type="ECO:0000313" key="1">
    <source>
        <dbReference type="EMBL" id="SFF64404.1"/>
    </source>
</evidence>
<accession>A0A1I2KBQ6</accession>
<evidence type="ECO:0000313" key="2">
    <source>
        <dbReference type="Proteomes" id="UP000199513"/>
    </source>
</evidence>
<protein>
    <recommendedName>
        <fullName evidence="3">DUF3575 domain-containing protein</fullName>
    </recommendedName>
</protein>
<gene>
    <name evidence="1" type="ORF">SAMN04488541_11071</name>
</gene>
<dbReference type="AlphaFoldDB" id="A0A1I2KBQ6"/>
<organism evidence="1 2">
    <name type="scientific">Thermoflexibacter ruber</name>
    <dbReference type="NCBI Taxonomy" id="1003"/>
    <lineage>
        <taxon>Bacteria</taxon>
        <taxon>Pseudomonadati</taxon>
        <taxon>Bacteroidota</taxon>
        <taxon>Cytophagia</taxon>
        <taxon>Cytophagales</taxon>
        <taxon>Thermoflexibacteraceae</taxon>
        <taxon>Thermoflexibacter</taxon>
    </lineage>
</organism>
<keyword evidence="2" id="KW-1185">Reference proteome</keyword>
<name>A0A1I2KBQ6_9BACT</name>